<dbReference type="EMBL" id="JQ844171">
    <property type="protein sequence ID" value="AGS51800.1"/>
    <property type="molecule type" value="Genomic_DNA"/>
</dbReference>
<evidence type="ECO:0000313" key="1">
    <source>
        <dbReference type="EMBL" id="AGS51800.1"/>
    </source>
</evidence>
<name>A0A806KJW6_9BACT</name>
<proteinExistence type="predicted"/>
<reference evidence="1" key="1">
    <citation type="submission" date="2012-03" db="EMBL/GenBank/DDBJ databases">
        <title>Functional metagenomics reveals considerable lignocellulase gene clusters in the gut microbiome of a wood-feeding higher termite.</title>
        <authorList>
            <person name="Liu N."/>
        </authorList>
    </citation>
    <scope>NUCLEOTIDE SEQUENCE</scope>
</reference>
<organism evidence="1">
    <name type="scientific">uncultured bacterium contig00053</name>
    <dbReference type="NCBI Taxonomy" id="1181537"/>
    <lineage>
        <taxon>Bacteria</taxon>
        <taxon>environmental samples</taxon>
    </lineage>
</organism>
<dbReference type="AlphaFoldDB" id="A0A806KJW6"/>
<protein>
    <submittedName>
        <fullName evidence="1">Uncharacterized protein</fullName>
    </submittedName>
</protein>
<sequence length="52" mass="6542">MRHTPHQKVHCIQQNDDENRSIEIVRRRFCVILRIWQTRRTYWMRTFLAETA</sequence>
<accession>A0A806KJW6</accession>